<dbReference type="EMBL" id="CAJFCW020000001">
    <property type="protein sequence ID" value="CAG9079611.1"/>
    <property type="molecule type" value="Genomic_DNA"/>
</dbReference>
<evidence type="ECO:0008006" key="3">
    <source>
        <dbReference type="Google" id="ProtNLM"/>
    </source>
</evidence>
<evidence type="ECO:0000313" key="2">
    <source>
        <dbReference type="Proteomes" id="UP000614601"/>
    </source>
</evidence>
<dbReference type="OrthoDB" id="341421at2759"/>
<reference evidence="1" key="1">
    <citation type="submission" date="2020-09" db="EMBL/GenBank/DDBJ databases">
        <authorList>
            <person name="Kikuchi T."/>
        </authorList>
    </citation>
    <scope>NUCLEOTIDE SEQUENCE</scope>
    <source>
        <strain evidence="1">SH1</strain>
    </source>
</reference>
<comment type="caution">
    <text evidence="1">The sequence shown here is derived from an EMBL/GenBank/DDBJ whole genome shotgun (WGS) entry which is preliminary data.</text>
</comment>
<dbReference type="InterPro" id="IPR046341">
    <property type="entry name" value="SET_dom_sf"/>
</dbReference>
<accession>A0A811JR36</accession>
<protein>
    <recommendedName>
        <fullName evidence="3">SET domain-containing protein</fullName>
    </recommendedName>
</protein>
<name>A0A811JR36_9BILA</name>
<gene>
    <name evidence="1" type="ORF">BOKJ2_LOCUS552</name>
</gene>
<dbReference type="EMBL" id="CAJFDH010000001">
    <property type="protein sequence ID" value="CAD5205868.1"/>
    <property type="molecule type" value="Genomic_DNA"/>
</dbReference>
<sequence length="191" mass="21853">MLNHSPNAQGLAYLDKKSDFYCVNAEYKCVNEGDEIFVCYGAHDNIRLWVEYGFSIPHNIFNRVDVPNGVLFALAETLGLDVSDEKKRIIEEMAIPNTMYLSDIKPSFGIQKNIAILLMDKLQLKDVKTLVYGSMQNEEAEDTIYLFLEALKGLLEKRVKTCSTAFSHFWTEQVEILNNIIKLREDSSDDE</sequence>
<organism evidence="1 2">
    <name type="scientific">Bursaphelenchus okinawaensis</name>
    <dbReference type="NCBI Taxonomy" id="465554"/>
    <lineage>
        <taxon>Eukaryota</taxon>
        <taxon>Metazoa</taxon>
        <taxon>Ecdysozoa</taxon>
        <taxon>Nematoda</taxon>
        <taxon>Chromadorea</taxon>
        <taxon>Rhabditida</taxon>
        <taxon>Tylenchina</taxon>
        <taxon>Tylenchomorpha</taxon>
        <taxon>Aphelenchoidea</taxon>
        <taxon>Aphelenchoididae</taxon>
        <taxon>Bursaphelenchus</taxon>
    </lineage>
</organism>
<keyword evidence="2" id="KW-1185">Reference proteome</keyword>
<dbReference type="Gene3D" id="3.90.1410.10">
    <property type="entry name" value="set domain protein methyltransferase, domain 1"/>
    <property type="match status" value="1"/>
</dbReference>
<dbReference type="Proteomes" id="UP000783686">
    <property type="component" value="Unassembled WGS sequence"/>
</dbReference>
<proteinExistence type="predicted"/>
<dbReference type="Proteomes" id="UP000614601">
    <property type="component" value="Unassembled WGS sequence"/>
</dbReference>
<evidence type="ECO:0000313" key="1">
    <source>
        <dbReference type="EMBL" id="CAD5205868.1"/>
    </source>
</evidence>
<dbReference type="SUPFAM" id="SSF82199">
    <property type="entry name" value="SET domain"/>
    <property type="match status" value="1"/>
</dbReference>
<dbReference type="AlphaFoldDB" id="A0A811JR36"/>